<dbReference type="RefSeq" id="WP_009578266.1">
    <property type="nucleotide sequence ID" value="NZ_AMZN01000009.1"/>
</dbReference>
<dbReference type="OrthoDB" id="982194at2"/>
<keyword evidence="3" id="KW-1185">Reference proteome</keyword>
<dbReference type="InterPro" id="IPR019096">
    <property type="entry name" value="YopX_protein"/>
</dbReference>
<dbReference type="SUPFAM" id="SSF159006">
    <property type="entry name" value="YopX-like"/>
    <property type="match status" value="1"/>
</dbReference>
<dbReference type="AlphaFoldDB" id="L8JVL4"/>
<dbReference type="EMBL" id="AMZN01000009">
    <property type="protein sequence ID" value="ELR73096.1"/>
    <property type="molecule type" value="Genomic_DNA"/>
</dbReference>
<proteinExistence type="predicted"/>
<dbReference type="Proteomes" id="UP000011135">
    <property type="component" value="Unassembled WGS sequence"/>
</dbReference>
<evidence type="ECO:0000259" key="1">
    <source>
        <dbReference type="Pfam" id="PF09643"/>
    </source>
</evidence>
<dbReference type="STRING" id="1237149.C900_05731"/>
<protein>
    <recommendedName>
        <fullName evidence="1">YopX protein domain-containing protein</fullName>
    </recommendedName>
</protein>
<evidence type="ECO:0000313" key="3">
    <source>
        <dbReference type="Proteomes" id="UP000011135"/>
    </source>
</evidence>
<organism evidence="2 3">
    <name type="scientific">Fulvivirga imtechensis AK7</name>
    <dbReference type="NCBI Taxonomy" id="1237149"/>
    <lineage>
        <taxon>Bacteria</taxon>
        <taxon>Pseudomonadati</taxon>
        <taxon>Bacteroidota</taxon>
        <taxon>Cytophagia</taxon>
        <taxon>Cytophagales</taxon>
        <taxon>Fulvivirgaceae</taxon>
        <taxon>Fulvivirga</taxon>
    </lineage>
</organism>
<accession>L8JVL4</accession>
<name>L8JVL4_9BACT</name>
<reference evidence="2 3" key="1">
    <citation type="submission" date="2012-12" db="EMBL/GenBank/DDBJ databases">
        <title>Genome assembly of Fulvivirga imtechensis AK7.</title>
        <authorList>
            <person name="Nupur N."/>
            <person name="Khatri I."/>
            <person name="Kumar R."/>
            <person name="Subramanian S."/>
            <person name="Pinnaka A."/>
        </authorList>
    </citation>
    <scope>NUCLEOTIDE SEQUENCE [LARGE SCALE GENOMIC DNA]</scope>
    <source>
        <strain evidence="2 3">AK7</strain>
    </source>
</reference>
<evidence type="ECO:0000313" key="2">
    <source>
        <dbReference type="EMBL" id="ELR73096.1"/>
    </source>
</evidence>
<dbReference type="Pfam" id="PF09643">
    <property type="entry name" value="YopX"/>
    <property type="match status" value="1"/>
</dbReference>
<comment type="caution">
    <text evidence="2">The sequence shown here is derived from an EMBL/GenBank/DDBJ whole genome shotgun (WGS) entry which is preliminary data.</text>
</comment>
<feature type="domain" description="YopX protein" evidence="1">
    <location>
        <begin position="34"/>
        <end position="108"/>
    </location>
</feature>
<dbReference type="Gene3D" id="2.30.30.290">
    <property type="entry name" value="YopX-like domains"/>
    <property type="match status" value="1"/>
</dbReference>
<sequence>MKSRIFKFKAWNTEAKLIVRLNQIDCIKGELHKKGHILLQYSGVNDKSGSELYENDIVLIDSKRSIIHWDEARSAWCRIEEGTPDVKIPLLHKEMEDTIRLCNYYESPDSFKARF</sequence>
<dbReference type="InterPro" id="IPR023385">
    <property type="entry name" value="YopX-like_C"/>
</dbReference>
<gene>
    <name evidence="2" type="ORF">C900_05731</name>
</gene>